<evidence type="ECO:0000313" key="5">
    <source>
        <dbReference type="Proteomes" id="UP001190700"/>
    </source>
</evidence>
<keyword evidence="5" id="KW-1185">Reference proteome</keyword>
<dbReference type="InterPro" id="IPR044068">
    <property type="entry name" value="CB"/>
</dbReference>
<dbReference type="InterPro" id="IPR010998">
    <property type="entry name" value="Integrase_recombinase_N"/>
</dbReference>
<dbReference type="EMBL" id="LGRX02026526">
    <property type="protein sequence ID" value="KAK3250736.1"/>
    <property type="molecule type" value="Genomic_DNA"/>
</dbReference>
<dbReference type="AlphaFoldDB" id="A0AAE0C973"/>
<proteinExistence type="predicted"/>
<dbReference type="GO" id="GO:0003677">
    <property type="term" value="F:DNA binding"/>
    <property type="evidence" value="ECO:0007669"/>
    <property type="project" value="UniProtKB-KW"/>
</dbReference>
<feature type="region of interest" description="Disordered" evidence="2">
    <location>
        <begin position="75"/>
        <end position="97"/>
    </location>
</feature>
<gene>
    <name evidence="4" type="ORF">CYMTET_39896</name>
</gene>
<dbReference type="SUPFAM" id="SSF63748">
    <property type="entry name" value="Tudor/PWWP/MBT"/>
    <property type="match status" value="1"/>
</dbReference>
<dbReference type="Gene3D" id="2.30.30.140">
    <property type="match status" value="1"/>
</dbReference>
<evidence type="ECO:0000256" key="2">
    <source>
        <dbReference type="SAM" id="MobiDB-lite"/>
    </source>
</evidence>
<dbReference type="PROSITE" id="PS51900">
    <property type="entry name" value="CB"/>
    <property type="match status" value="1"/>
</dbReference>
<dbReference type="Gene3D" id="1.10.150.130">
    <property type="match status" value="1"/>
</dbReference>
<evidence type="ECO:0000256" key="1">
    <source>
        <dbReference type="ARBA" id="ARBA00023125"/>
    </source>
</evidence>
<evidence type="ECO:0000313" key="4">
    <source>
        <dbReference type="EMBL" id="KAK3250736.1"/>
    </source>
</evidence>
<keyword evidence="1" id="KW-0238">DNA-binding</keyword>
<comment type="caution">
    <text evidence="4">The sequence shown here is derived from an EMBL/GenBank/DDBJ whole genome shotgun (WGS) entry which is preliminary data.</text>
</comment>
<reference evidence="4 5" key="1">
    <citation type="journal article" date="2015" name="Genome Biol. Evol.">
        <title>Comparative Genomics of a Bacterivorous Green Alga Reveals Evolutionary Causalities and Consequences of Phago-Mixotrophic Mode of Nutrition.</title>
        <authorList>
            <person name="Burns J.A."/>
            <person name="Paasch A."/>
            <person name="Narechania A."/>
            <person name="Kim E."/>
        </authorList>
    </citation>
    <scope>NUCLEOTIDE SEQUENCE [LARGE SCALE GENOMIC DNA]</scope>
    <source>
        <strain evidence="4 5">PLY_AMNH</strain>
    </source>
</reference>
<dbReference type="Proteomes" id="UP001190700">
    <property type="component" value="Unassembled WGS sequence"/>
</dbReference>
<dbReference type="SUPFAM" id="SSF47823">
    <property type="entry name" value="lambda integrase-like, N-terminal domain"/>
    <property type="match status" value="1"/>
</dbReference>
<accession>A0AAE0C973</accession>
<sequence>MVRQTACDEQVERVQDLEIEVFWKDDDCFYPGVVTEFNEEGKAHVLYDDGDKETLDLSEENFKIIIDSSGVSELTDEAADKDGENIEDGGNDEKNKHGGAVKNFLAYPLCERWKRELGQSRLTGLAVEMQKKALLETTLDNYGPKAKRFIHFCEQNQWPWLPATEATVLLYIASVLNDGGVKATSLQPYLSAINNYHEDLRFPGPAKGRAVT</sequence>
<feature type="domain" description="Core-binding (CB)" evidence="3">
    <location>
        <begin position="120"/>
        <end position="201"/>
    </location>
</feature>
<dbReference type="CDD" id="cd20404">
    <property type="entry name" value="Tudor_Agenet_AtEML-like"/>
    <property type="match status" value="1"/>
</dbReference>
<protein>
    <recommendedName>
        <fullName evidence="3">Core-binding (CB) domain-containing protein</fullName>
    </recommendedName>
</protein>
<organism evidence="4 5">
    <name type="scientific">Cymbomonas tetramitiformis</name>
    <dbReference type="NCBI Taxonomy" id="36881"/>
    <lineage>
        <taxon>Eukaryota</taxon>
        <taxon>Viridiplantae</taxon>
        <taxon>Chlorophyta</taxon>
        <taxon>Pyramimonadophyceae</taxon>
        <taxon>Pyramimonadales</taxon>
        <taxon>Pyramimonadaceae</taxon>
        <taxon>Cymbomonas</taxon>
    </lineage>
</organism>
<name>A0AAE0C973_9CHLO</name>
<evidence type="ECO:0000259" key="3">
    <source>
        <dbReference type="PROSITE" id="PS51900"/>
    </source>
</evidence>